<dbReference type="Pfam" id="PF06206">
    <property type="entry name" value="CpeT"/>
    <property type="match status" value="1"/>
</dbReference>
<gene>
    <name evidence="2" type="ORF">RRG08_028822</name>
</gene>
<evidence type="ECO:0000313" key="3">
    <source>
        <dbReference type="Proteomes" id="UP001283361"/>
    </source>
</evidence>
<dbReference type="Gene3D" id="2.40.128.590">
    <property type="entry name" value="CpcT/CpeT domain"/>
    <property type="match status" value="1"/>
</dbReference>
<sequence length="258" mass="29446">MRVSKNRGKRCMWIFLAVSWIMDVKADPMPMVVTLASMLSGYYSNIEQYRRDQANNVSAPEKHLWLQLYYTQANVPVLSPAVTVYYEQYVNNASTPSRQQILAFTQMKATQVRMTSYSILNVSKLSINREDGLKNLNLSELSNRHVCDALWEELEVDFYTSYLATPRQCIFMYFGQMVIPEGNRNLTCSGMTLIEVFVSVNESDVVSGTYQPYNLIKSESTCQEVTTPMYSRVIRTRCELVVLGFGLLTIVISSNIPV</sequence>
<protein>
    <recommendedName>
        <fullName evidence="4">Secreted protein</fullName>
    </recommendedName>
</protein>
<name>A0AAE0XSZ7_9GAST</name>
<evidence type="ECO:0008006" key="4">
    <source>
        <dbReference type="Google" id="ProtNLM"/>
    </source>
</evidence>
<proteinExistence type="predicted"/>
<dbReference type="AlphaFoldDB" id="A0AAE0XSZ7"/>
<dbReference type="Proteomes" id="UP001283361">
    <property type="component" value="Unassembled WGS sequence"/>
</dbReference>
<dbReference type="InterPro" id="IPR010404">
    <property type="entry name" value="CpcT/CpeT"/>
</dbReference>
<comment type="caution">
    <text evidence="2">The sequence shown here is derived from an EMBL/GenBank/DDBJ whole genome shotgun (WGS) entry which is preliminary data.</text>
</comment>
<feature type="chain" id="PRO_5042244618" description="Secreted protein" evidence="1">
    <location>
        <begin position="27"/>
        <end position="258"/>
    </location>
</feature>
<reference evidence="2" key="1">
    <citation type="journal article" date="2023" name="G3 (Bethesda)">
        <title>A reference genome for the long-term kleptoplast-retaining sea slug Elysia crispata morphotype clarki.</title>
        <authorList>
            <person name="Eastman K.E."/>
            <person name="Pendleton A.L."/>
            <person name="Shaikh M.A."/>
            <person name="Suttiyut T."/>
            <person name="Ogas R."/>
            <person name="Tomko P."/>
            <person name="Gavelis G."/>
            <person name="Widhalm J.R."/>
            <person name="Wisecaver J.H."/>
        </authorList>
    </citation>
    <scope>NUCLEOTIDE SEQUENCE</scope>
    <source>
        <strain evidence="2">ECLA1</strain>
    </source>
</reference>
<keyword evidence="1" id="KW-0732">Signal</keyword>
<evidence type="ECO:0000256" key="1">
    <source>
        <dbReference type="SAM" id="SignalP"/>
    </source>
</evidence>
<keyword evidence="3" id="KW-1185">Reference proteome</keyword>
<accession>A0AAE0XSZ7</accession>
<dbReference type="InterPro" id="IPR038672">
    <property type="entry name" value="CpcT/CpeT_sf"/>
</dbReference>
<dbReference type="EMBL" id="JAWDGP010007653">
    <property type="protein sequence ID" value="KAK3709790.1"/>
    <property type="molecule type" value="Genomic_DNA"/>
</dbReference>
<organism evidence="2 3">
    <name type="scientific">Elysia crispata</name>
    <name type="common">lettuce slug</name>
    <dbReference type="NCBI Taxonomy" id="231223"/>
    <lineage>
        <taxon>Eukaryota</taxon>
        <taxon>Metazoa</taxon>
        <taxon>Spiralia</taxon>
        <taxon>Lophotrochozoa</taxon>
        <taxon>Mollusca</taxon>
        <taxon>Gastropoda</taxon>
        <taxon>Heterobranchia</taxon>
        <taxon>Euthyneura</taxon>
        <taxon>Panpulmonata</taxon>
        <taxon>Sacoglossa</taxon>
        <taxon>Placobranchoidea</taxon>
        <taxon>Plakobranchidae</taxon>
        <taxon>Elysia</taxon>
    </lineage>
</organism>
<feature type="signal peptide" evidence="1">
    <location>
        <begin position="1"/>
        <end position="26"/>
    </location>
</feature>
<dbReference type="GO" id="GO:0016829">
    <property type="term" value="F:lyase activity"/>
    <property type="evidence" value="ECO:0007669"/>
    <property type="project" value="InterPro"/>
</dbReference>
<evidence type="ECO:0000313" key="2">
    <source>
        <dbReference type="EMBL" id="KAK3709790.1"/>
    </source>
</evidence>